<evidence type="ECO:0000256" key="4">
    <source>
        <dbReference type="ARBA" id="ARBA00022729"/>
    </source>
</evidence>
<evidence type="ECO:0000313" key="11">
    <source>
        <dbReference type="Proteomes" id="UP000033115"/>
    </source>
</evidence>
<evidence type="ECO:0000256" key="1">
    <source>
        <dbReference type="ARBA" id="ARBA00004635"/>
    </source>
</evidence>
<evidence type="ECO:0000256" key="6">
    <source>
        <dbReference type="ARBA" id="ARBA00023139"/>
    </source>
</evidence>
<keyword evidence="5" id="KW-0472">Membrane</keyword>
<evidence type="ECO:0000256" key="5">
    <source>
        <dbReference type="ARBA" id="ARBA00023136"/>
    </source>
</evidence>
<dbReference type="InterPro" id="IPR008844">
    <property type="entry name" value="Spore_GerAC-like"/>
</dbReference>
<dbReference type="EMBL" id="CP009933">
    <property type="protein sequence ID" value="AKA71070.1"/>
    <property type="molecule type" value="Genomic_DNA"/>
</dbReference>
<accession>A0A0E3K2S5</accession>
<dbReference type="RefSeq" id="WP_029159242.1">
    <property type="nucleotide sequence ID" value="NZ_CP009933.1"/>
</dbReference>
<evidence type="ECO:0000313" key="10">
    <source>
        <dbReference type="EMBL" id="AKA71070.1"/>
    </source>
</evidence>
<keyword evidence="3" id="KW-0309">Germination</keyword>
<evidence type="ECO:0000256" key="2">
    <source>
        <dbReference type="ARBA" id="ARBA00007886"/>
    </source>
</evidence>
<evidence type="ECO:0000256" key="7">
    <source>
        <dbReference type="ARBA" id="ARBA00023288"/>
    </source>
</evidence>
<protein>
    <submittedName>
        <fullName evidence="10">Germination protein, Ger(X)C family</fullName>
    </submittedName>
</protein>
<dbReference type="NCBIfam" id="TIGR02887">
    <property type="entry name" value="spore_ger_x_C"/>
    <property type="match status" value="1"/>
</dbReference>
<dbReference type="HOGENOM" id="CLU_051140_0_2_9"/>
<keyword evidence="7" id="KW-0449">Lipoprotein</keyword>
<gene>
    <name evidence="10" type="ORF">CSCA_3945</name>
</gene>
<keyword evidence="6" id="KW-0564">Palmitate</keyword>
<dbReference type="Pfam" id="PF25198">
    <property type="entry name" value="Spore_GerAC_N"/>
    <property type="match status" value="1"/>
</dbReference>
<keyword evidence="11" id="KW-1185">Reference proteome</keyword>
<organism evidence="10 11">
    <name type="scientific">Clostridium scatologenes</name>
    <dbReference type="NCBI Taxonomy" id="1548"/>
    <lineage>
        <taxon>Bacteria</taxon>
        <taxon>Bacillati</taxon>
        <taxon>Bacillota</taxon>
        <taxon>Clostridia</taxon>
        <taxon>Eubacteriales</taxon>
        <taxon>Clostridiaceae</taxon>
        <taxon>Clostridium</taxon>
    </lineage>
</organism>
<sequence length="388" mass="43848">MKLKKILLLVLICCTFTGCWDKVEIDRKSFISVIGVDVGEQIDKKPKEVKSDDPYNGVNVKRIHVVLGSPDISKLGPDKGGTAEDIYIDTDAYSMEDAISKASAKTSRIVKFSHTKLLVLSSEILQHPDTLKEIVDYLQRQASLDRMMDVVIAKGKTEDYIKYKPKTEKNVESYITGLIEDDTGNAVLPVTLNKFLVSLNENGNIALPAMEVDKDKKELKMSGAGIIEGYKLKGYLSPIQTVNLQILKGKLHEGKKAIYKDGHPIDVSFNSTGRKIRVKDVDGKLIFNVYINLEGELKEYYIDSNLDSKNELNIIENDFNKSLKEECEQLIRITQNEYQVDPAELGEYVKKYHPQIWSQKKNNWPEAYKNSVINVNVTTNIRRIGVSK</sequence>
<keyword evidence="4" id="KW-0732">Signal</keyword>
<comment type="similarity">
    <text evidence="2">Belongs to the GerABKC lipoprotein family.</text>
</comment>
<feature type="domain" description="Spore germination GerAC-like C-terminal" evidence="8">
    <location>
        <begin position="222"/>
        <end position="385"/>
    </location>
</feature>
<dbReference type="GO" id="GO:0009847">
    <property type="term" value="P:spore germination"/>
    <property type="evidence" value="ECO:0007669"/>
    <property type="project" value="InterPro"/>
</dbReference>
<dbReference type="STRING" id="1548.CSCA_3945"/>
<dbReference type="InterPro" id="IPR038501">
    <property type="entry name" value="Spore_GerAC_C_sf"/>
</dbReference>
<dbReference type="InterPro" id="IPR057336">
    <property type="entry name" value="GerAC_N"/>
</dbReference>
<reference evidence="10 11" key="1">
    <citation type="journal article" date="2015" name="J. Biotechnol.">
        <title>Complete genome sequence of a malodorant-producing acetogen, Clostridium scatologenes ATCC 25775(T).</title>
        <authorList>
            <person name="Zhu Z."/>
            <person name="Guo T."/>
            <person name="Zheng H."/>
            <person name="Song T."/>
            <person name="Ouyang P."/>
            <person name="Xie J."/>
        </authorList>
    </citation>
    <scope>NUCLEOTIDE SEQUENCE [LARGE SCALE GENOMIC DNA]</scope>
    <source>
        <strain evidence="10 11">ATCC 25775</strain>
    </source>
</reference>
<feature type="domain" description="Spore germination protein N-terminal" evidence="9">
    <location>
        <begin position="21"/>
        <end position="211"/>
    </location>
</feature>
<dbReference type="Proteomes" id="UP000033115">
    <property type="component" value="Chromosome"/>
</dbReference>
<name>A0A0E3K2S5_CLOSL</name>
<dbReference type="PANTHER" id="PTHR35789:SF1">
    <property type="entry name" value="SPORE GERMINATION PROTEIN B3"/>
    <property type="match status" value="1"/>
</dbReference>
<evidence type="ECO:0000259" key="8">
    <source>
        <dbReference type="Pfam" id="PF05504"/>
    </source>
</evidence>
<dbReference type="PROSITE" id="PS51257">
    <property type="entry name" value="PROKAR_LIPOPROTEIN"/>
    <property type="match status" value="1"/>
</dbReference>
<evidence type="ECO:0000259" key="9">
    <source>
        <dbReference type="Pfam" id="PF25198"/>
    </source>
</evidence>
<dbReference type="Pfam" id="PF05504">
    <property type="entry name" value="Spore_GerAC"/>
    <property type="match status" value="1"/>
</dbReference>
<dbReference type="PANTHER" id="PTHR35789">
    <property type="entry name" value="SPORE GERMINATION PROTEIN B3"/>
    <property type="match status" value="1"/>
</dbReference>
<dbReference type="Gene3D" id="3.30.300.210">
    <property type="entry name" value="Nutrient germinant receptor protein C, domain 3"/>
    <property type="match status" value="1"/>
</dbReference>
<comment type="subcellular location">
    <subcellularLocation>
        <location evidence="1">Membrane</location>
        <topology evidence="1">Lipid-anchor</topology>
    </subcellularLocation>
</comment>
<proteinExistence type="inferred from homology"/>
<evidence type="ECO:0000256" key="3">
    <source>
        <dbReference type="ARBA" id="ARBA00022544"/>
    </source>
</evidence>
<dbReference type="AlphaFoldDB" id="A0A0E3K2S5"/>
<dbReference type="KEGG" id="csq:CSCA_3945"/>
<dbReference type="InterPro" id="IPR046953">
    <property type="entry name" value="Spore_GerAC-like_C"/>
</dbReference>
<dbReference type="GO" id="GO:0016020">
    <property type="term" value="C:membrane"/>
    <property type="evidence" value="ECO:0007669"/>
    <property type="project" value="UniProtKB-SubCell"/>
</dbReference>